<gene>
    <name evidence="2" type="ORF">AM593_01583</name>
</gene>
<dbReference type="PANTHER" id="PTHR24043:SF8">
    <property type="entry name" value="EGF-LIKE DOMAIN-CONTAINING PROTEIN"/>
    <property type="match status" value="1"/>
</dbReference>
<evidence type="ECO:0000313" key="3">
    <source>
        <dbReference type="Proteomes" id="UP000266721"/>
    </source>
</evidence>
<dbReference type="Gene3D" id="2.170.300.10">
    <property type="entry name" value="Tie2 ligand-binding domain superfamily"/>
    <property type="match status" value="1"/>
</dbReference>
<reference evidence="2 3" key="1">
    <citation type="journal article" date="2016" name="PLoS ONE">
        <title>A First Insight into the Genome of the Filter-Feeder Mussel Mytilus galloprovincialis.</title>
        <authorList>
            <person name="Murgarella M."/>
            <person name="Puiu D."/>
            <person name="Novoa B."/>
            <person name="Figueras A."/>
            <person name="Posada D."/>
            <person name="Canchaya C."/>
        </authorList>
    </citation>
    <scope>NUCLEOTIDE SEQUENCE [LARGE SCALE GENOMIC DNA]</scope>
    <source>
        <tissue evidence="2">Muscle</tissue>
    </source>
</reference>
<evidence type="ECO:0000256" key="1">
    <source>
        <dbReference type="ARBA" id="ARBA00022536"/>
    </source>
</evidence>
<dbReference type="EMBL" id="KV588859">
    <property type="protein sequence ID" value="OPL21764.1"/>
    <property type="molecule type" value="Genomic_DNA"/>
</dbReference>
<dbReference type="AlphaFoldDB" id="A0A3L5TRJ2"/>
<dbReference type="PANTHER" id="PTHR24043">
    <property type="entry name" value="SCAVENGER RECEPTOR CLASS F"/>
    <property type="match status" value="1"/>
</dbReference>
<protein>
    <submittedName>
        <fullName evidence="2">Uncharacterized protein</fullName>
    </submittedName>
</protein>
<name>A0A3L5TRJ2_MYTGA</name>
<proteinExistence type="predicted"/>
<comment type="caution">
    <text evidence="2">The sequence shown here is derived from an EMBL/GenBank/DDBJ whole genome shotgun (WGS) entry which is preliminary data.</text>
</comment>
<accession>A0A3L5TRJ2</accession>
<dbReference type="Proteomes" id="UP000266721">
    <property type="component" value="Unassembled WGS sequence"/>
</dbReference>
<dbReference type="InterPro" id="IPR042635">
    <property type="entry name" value="MEGF10/SREC1/2-like"/>
</dbReference>
<sequence>MLYNGKHINEDIHVYAICKYIIYVPPILNGNEKIDICEIEIGGCTYGQYGDNCQLQCPKNCIGPCDLKTGNCLFGCVDGWLGNICDRACDEGKFGSQCLRDCSVNCLSSPCDHVTGQCKSGCLKGLEGFNCTD</sequence>
<dbReference type="GO" id="GO:0005044">
    <property type="term" value="F:scavenger receptor activity"/>
    <property type="evidence" value="ECO:0007669"/>
    <property type="project" value="InterPro"/>
</dbReference>
<evidence type="ECO:0000313" key="2">
    <source>
        <dbReference type="EMBL" id="OPL21764.1"/>
    </source>
</evidence>
<organism evidence="2 3">
    <name type="scientific">Mytilus galloprovincialis</name>
    <name type="common">Mediterranean mussel</name>
    <dbReference type="NCBI Taxonomy" id="29158"/>
    <lineage>
        <taxon>Eukaryota</taxon>
        <taxon>Metazoa</taxon>
        <taxon>Spiralia</taxon>
        <taxon>Lophotrochozoa</taxon>
        <taxon>Mollusca</taxon>
        <taxon>Bivalvia</taxon>
        <taxon>Autobranchia</taxon>
        <taxon>Pteriomorphia</taxon>
        <taxon>Mytilida</taxon>
        <taxon>Mytiloidea</taxon>
        <taxon>Mytilidae</taxon>
        <taxon>Mytilinae</taxon>
        <taxon>Mytilus</taxon>
    </lineage>
</organism>
<keyword evidence="3" id="KW-1185">Reference proteome</keyword>
<keyword evidence="1" id="KW-0245">EGF-like domain</keyword>
<feature type="non-terminal residue" evidence="2">
    <location>
        <position position="1"/>
    </location>
</feature>
<feature type="non-terminal residue" evidence="2">
    <location>
        <position position="133"/>
    </location>
</feature>